<keyword evidence="15" id="KW-0675">Receptor</keyword>
<evidence type="ECO:0000256" key="6">
    <source>
        <dbReference type="ARBA" id="ARBA00023004"/>
    </source>
</evidence>
<evidence type="ECO:0000256" key="2">
    <source>
        <dbReference type="ARBA" id="ARBA00022448"/>
    </source>
</evidence>
<dbReference type="InterPro" id="IPR000531">
    <property type="entry name" value="Beta-barrel_TonB"/>
</dbReference>
<keyword evidence="3 11" id="KW-1134">Transmembrane beta strand</keyword>
<dbReference type="EMBL" id="JAEVLS010000002">
    <property type="protein sequence ID" value="MBM0104910.1"/>
    <property type="molecule type" value="Genomic_DNA"/>
</dbReference>
<keyword evidence="16" id="KW-1185">Reference proteome</keyword>
<dbReference type="InterPro" id="IPR039426">
    <property type="entry name" value="TonB-dep_rcpt-like"/>
</dbReference>
<feature type="domain" description="TonB-dependent receptor plug" evidence="14">
    <location>
        <begin position="179"/>
        <end position="287"/>
    </location>
</feature>
<keyword evidence="7" id="KW-0406">Ion transport</keyword>
<evidence type="ECO:0000256" key="10">
    <source>
        <dbReference type="ARBA" id="ARBA00023237"/>
    </source>
</evidence>
<evidence type="ECO:0000256" key="11">
    <source>
        <dbReference type="PROSITE-ProRule" id="PRU01360"/>
    </source>
</evidence>
<gene>
    <name evidence="15" type="ORF">JM946_09125</name>
</gene>
<dbReference type="SUPFAM" id="SSF56935">
    <property type="entry name" value="Porins"/>
    <property type="match status" value="1"/>
</dbReference>
<reference evidence="15 16" key="1">
    <citation type="journal article" date="2021" name="Int. J. Syst. Evol. Microbiol.">
        <title>Steroidobacter gossypii sp. nov., isolated from soil of cotton cropping field.</title>
        <authorList>
            <person name="Huang R."/>
            <person name="Yang S."/>
            <person name="Zhen C."/>
            <person name="Liu W."/>
        </authorList>
    </citation>
    <scope>NUCLEOTIDE SEQUENCE [LARGE SCALE GENOMIC DNA]</scope>
    <source>
        <strain evidence="15 16">S1-65</strain>
    </source>
</reference>
<keyword evidence="6" id="KW-0408">Iron</keyword>
<sequence length="922" mass="100000">MPRQTSFTVGAVACVAAWLQPVGTAAASDAISREHDLQIERQPLARALQAFAKQSGIQIIFFSDVADGREASPLVGRFTIAAALEQMLLDSQLTFRQINANTIEICLRSSPLCSGAQPNPETEMKQHSSVYLAGNGRKLRRMRTLSSALMSAAAMTAAAQDKPALEEVVVTAQKREERLQDVPVAVTALSGAQLASAGINDTASLTNMTPSLTFTEGAHPANKNFRIRGIGTAVFGQGLEPSVSVVVDGIVLARAAQGFSDLADIERVEVLRGPQGTLFGKNSIGGVVNVVTKRPSTTFEADMDVTVAEGDEYRVRGSVSGPLSDTVGARLTGYYNDVAGHIRNITVDRDVNGHEDLGFRGKLEWDPTDRLNMLFMADYRENDTTCCSSQIISVENPLLAQLMLPVVASFNNRLETDNRIATSSTEQTTLSIEANYELDAVTLTSLSAYQDFFVENDQPVDRLDTPTPLYLPVTNGWFDINDGSIDIQQFTQEFRVTSPGQQRFNYVAGLYFLDLDLDRRFERRVGSCAPGGEPAAFGLPCNVPLYRSQAGFLANTTTRNVALFGQTDFAIVGNLSGLAGARLQYEEITYDGRRTAERVVPGDLPLPGFTPSSGTGKSDDTVVTGKLGLKYEFSDAAQGYLTWSTGYKGAGYEVEFATIFENQEPINPEEAESWELGFKSQLFDGLLSLNTALFYAQYEDLQVQANRGNPDLGIVRFATTNAGSSTTQGVEMEFAFRPLGGLSLSGGVTYLDSSVDIDGLNCPLSEQAAAPVITGSRPINLCYRPAVGANPVQNVRGGQLPNSPEWRGNLTARYDFDVPGTSWTSFVQLAGNAQSKMNFVIEQDPLTVHDSYTIVDASIGLRDPSERYRVTFFVKNLFDEHYVTLMGRMATLSTALVTPNNLQATIPKEANRYFGATFGVSF</sequence>
<dbReference type="Proteomes" id="UP000661077">
    <property type="component" value="Unassembled WGS sequence"/>
</dbReference>
<keyword evidence="10 11" id="KW-0998">Cell outer membrane</keyword>
<dbReference type="InterPro" id="IPR036942">
    <property type="entry name" value="Beta-barrel_TonB_sf"/>
</dbReference>
<evidence type="ECO:0000256" key="9">
    <source>
        <dbReference type="ARBA" id="ARBA00023136"/>
    </source>
</evidence>
<evidence type="ECO:0000256" key="1">
    <source>
        <dbReference type="ARBA" id="ARBA00004571"/>
    </source>
</evidence>
<evidence type="ECO:0000256" key="8">
    <source>
        <dbReference type="ARBA" id="ARBA00023077"/>
    </source>
</evidence>
<dbReference type="RefSeq" id="WP_203166979.1">
    <property type="nucleotide sequence ID" value="NZ_JAEVLS010000002.1"/>
</dbReference>
<comment type="subcellular location">
    <subcellularLocation>
        <location evidence="1 11">Cell outer membrane</location>
        <topology evidence="1 11">Multi-pass membrane protein</topology>
    </subcellularLocation>
</comment>
<comment type="caution">
    <text evidence="15">The sequence shown here is derived from an EMBL/GenBank/DDBJ whole genome shotgun (WGS) entry which is preliminary data.</text>
</comment>
<dbReference type="Gene3D" id="2.40.170.20">
    <property type="entry name" value="TonB-dependent receptor, beta-barrel domain"/>
    <property type="match status" value="1"/>
</dbReference>
<dbReference type="PANTHER" id="PTHR32552:SF81">
    <property type="entry name" value="TONB-DEPENDENT OUTER MEMBRANE RECEPTOR"/>
    <property type="match status" value="1"/>
</dbReference>
<keyword evidence="9 11" id="KW-0472">Membrane</keyword>
<proteinExistence type="inferred from homology"/>
<feature type="domain" description="TonB-dependent receptor-like beta-barrel" evidence="13">
    <location>
        <begin position="416"/>
        <end position="877"/>
    </location>
</feature>
<dbReference type="Pfam" id="PF00593">
    <property type="entry name" value="TonB_dep_Rec_b-barrel"/>
    <property type="match status" value="1"/>
</dbReference>
<dbReference type="Pfam" id="PF07715">
    <property type="entry name" value="Plug"/>
    <property type="match status" value="1"/>
</dbReference>
<evidence type="ECO:0000313" key="15">
    <source>
        <dbReference type="EMBL" id="MBM0104910.1"/>
    </source>
</evidence>
<evidence type="ECO:0000313" key="16">
    <source>
        <dbReference type="Proteomes" id="UP000661077"/>
    </source>
</evidence>
<name>A0ABS1WVC0_9GAMM</name>
<evidence type="ECO:0000256" key="7">
    <source>
        <dbReference type="ARBA" id="ARBA00023065"/>
    </source>
</evidence>
<keyword evidence="4" id="KW-0410">Iron transport</keyword>
<dbReference type="InterPro" id="IPR012910">
    <property type="entry name" value="Plug_dom"/>
</dbReference>
<evidence type="ECO:0000256" key="12">
    <source>
        <dbReference type="RuleBase" id="RU003357"/>
    </source>
</evidence>
<dbReference type="Gene3D" id="3.55.50.30">
    <property type="match status" value="1"/>
</dbReference>
<protein>
    <submittedName>
        <fullName evidence="15">TonB-dependent receptor</fullName>
    </submittedName>
</protein>
<organism evidence="15 16">
    <name type="scientific">Steroidobacter gossypii</name>
    <dbReference type="NCBI Taxonomy" id="2805490"/>
    <lineage>
        <taxon>Bacteria</taxon>
        <taxon>Pseudomonadati</taxon>
        <taxon>Pseudomonadota</taxon>
        <taxon>Gammaproteobacteria</taxon>
        <taxon>Steroidobacterales</taxon>
        <taxon>Steroidobacteraceae</taxon>
        <taxon>Steroidobacter</taxon>
    </lineage>
</organism>
<keyword evidence="2 11" id="KW-0813">Transport</keyword>
<evidence type="ECO:0000256" key="5">
    <source>
        <dbReference type="ARBA" id="ARBA00022692"/>
    </source>
</evidence>
<keyword evidence="5 11" id="KW-0812">Transmembrane</keyword>
<dbReference type="PROSITE" id="PS52016">
    <property type="entry name" value="TONB_DEPENDENT_REC_3"/>
    <property type="match status" value="1"/>
</dbReference>
<evidence type="ECO:0000256" key="4">
    <source>
        <dbReference type="ARBA" id="ARBA00022496"/>
    </source>
</evidence>
<evidence type="ECO:0000259" key="13">
    <source>
        <dbReference type="Pfam" id="PF00593"/>
    </source>
</evidence>
<dbReference type="CDD" id="cd01347">
    <property type="entry name" value="ligand_gated_channel"/>
    <property type="match status" value="1"/>
</dbReference>
<accession>A0ABS1WVC0</accession>
<keyword evidence="8 12" id="KW-0798">TonB box</keyword>
<comment type="similarity">
    <text evidence="11 12">Belongs to the TonB-dependent receptor family.</text>
</comment>
<evidence type="ECO:0000256" key="3">
    <source>
        <dbReference type="ARBA" id="ARBA00022452"/>
    </source>
</evidence>
<evidence type="ECO:0000259" key="14">
    <source>
        <dbReference type="Pfam" id="PF07715"/>
    </source>
</evidence>
<dbReference type="PANTHER" id="PTHR32552">
    <property type="entry name" value="FERRICHROME IRON RECEPTOR-RELATED"/>
    <property type="match status" value="1"/>
</dbReference>